<proteinExistence type="predicted"/>
<keyword evidence="1" id="KW-1133">Transmembrane helix</keyword>
<evidence type="ECO:0000313" key="2">
    <source>
        <dbReference type="EMBL" id="MCU7618704.1"/>
    </source>
</evidence>
<evidence type="ECO:0000256" key="1">
    <source>
        <dbReference type="SAM" id="Phobius"/>
    </source>
</evidence>
<feature type="transmembrane region" description="Helical" evidence="1">
    <location>
        <begin position="304"/>
        <end position="323"/>
    </location>
</feature>
<dbReference type="NCBIfam" id="TIGR04370">
    <property type="entry name" value="glyco_rpt_poly"/>
    <property type="match status" value="1"/>
</dbReference>
<dbReference type="RefSeq" id="WP_263004210.1">
    <property type="nucleotide sequence ID" value="NZ_JAOTEM010000004.1"/>
</dbReference>
<keyword evidence="1" id="KW-0472">Membrane</keyword>
<feature type="transmembrane region" description="Helical" evidence="1">
    <location>
        <begin position="82"/>
        <end position="105"/>
    </location>
</feature>
<feature type="transmembrane region" description="Helical" evidence="1">
    <location>
        <begin position="392"/>
        <end position="409"/>
    </location>
</feature>
<sequence length="440" mass="51353">MRLFLIFFLFLITLISYNDLLLSANILLWLFIIFLAYNIIKDKYVSLASIFIFGFVYIYFKEILNNTDDLIIDWGRENVETAFHTVLFSTITFLAGYYTHEVIFCKGHVKESENQEFLFIKKRKSFFAFNIFLTYLIFFGNIVLIIKGFTQGRQNAFEYGLFSSFSYSVGVICIINYKYYFRQFYGKDNYPKVILYSLPIFILYLGSGTRFLLLFGLIALINSSLFNLKLKKIVSLGIVLLLIGVIGNFFLQYRNVGIASGTKTESTSSDEDSSFNQKVVSNFTEEGVFRNAAMITDYTQKNDYTYGKSFSFIFYFWVPRVIWQSKPTQIDYWLIREYTDEYDDSGHSTASGFLGEIYMDFGTYMTIMIFFFIGILLSKLNEKLLTTKIKSYFILIVSSSVIAWLFFAIRSVLTSSMMMISTILFAFIFSKLFKKWKLIK</sequence>
<feature type="transmembrane region" description="Helical" evidence="1">
    <location>
        <begin position="126"/>
        <end position="149"/>
    </location>
</feature>
<accession>A0ABT2W9P3</accession>
<reference evidence="3" key="1">
    <citation type="submission" date="2023-07" db="EMBL/GenBank/DDBJ databases">
        <title>Chryseobacterium sp. strain PBS4-4 Genome sequencing and assembly.</title>
        <authorList>
            <person name="Jung Y."/>
        </authorList>
    </citation>
    <scope>NUCLEOTIDE SEQUENCE [LARGE SCALE GENOMIC DNA]</scope>
    <source>
        <strain evidence="3">PBS4-4</strain>
    </source>
</reference>
<evidence type="ECO:0000313" key="3">
    <source>
        <dbReference type="Proteomes" id="UP001208649"/>
    </source>
</evidence>
<organism evidence="2 3">
    <name type="scientific">Chryseobacterium edaphi</name>
    <dbReference type="NCBI Taxonomy" id="2976532"/>
    <lineage>
        <taxon>Bacteria</taxon>
        <taxon>Pseudomonadati</taxon>
        <taxon>Bacteroidota</taxon>
        <taxon>Flavobacteriia</taxon>
        <taxon>Flavobacteriales</taxon>
        <taxon>Weeksellaceae</taxon>
        <taxon>Chryseobacterium group</taxon>
        <taxon>Chryseobacterium</taxon>
    </lineage>
</organism>
<name>A0ABT2W9P3_9FLAO</name>
<dbReference type="Pfam" id="PF14296">
    <property type="entry name" value="O-ag_pol_Wzy"/>
    <property type="match status" value="1"/>
</dbReference>
<feature type="transmembrane region" description="Helical" evidence="1">
    <location>
        <begin position="161"/>
        <end position="181"/>
    </location>
</feature>
<feature type="transmembrane region" description="Helical" evidence="1">
    <location>
        <begin position="233"/>
        <end position="251"/>
    </location>
</feature>
<feature type="transmembrane region" description="Helical" evidence="1">
    <location>
        <begin position="415"/>
        <end position="433"/>
    </location>
</feature>
<dbReference type="EMBL" id="JAOTEM010000004">
    <property type="protein sequence ID" value="MCU7618704.1"/>
    <property type="molecule type" value="Genomic_DNA"/>
</dbReference>
<keyword evidence="1" id="KW-0812">Transmembrane</keyword>
<feature type="transmembrane region" description="Helical" evidence="1">
    <location>
        <begin position="361"/>
        <end position="380"/>
    </location>
</feature>
<protein>
    <submittedName>
        <fullName evidence="2">Oligosaccharide repeat unit polymerase</fullName>
    </submittedName>
</protein>
<feature type="transmembrane region" description="Helical" evidence="1">
    <location>
        <begin position="193"/>
        <end position="221"/>
    </location>
</feature>
<keyword evidence="3" id="KW-1185">Reference proteome</keyword>
<feature type="transmembrane region" description="Helical" evidence="1">
    <location>
        <begin position="44"/>
        <end position="60"/>
    </location>
</feature>
<dbReference type="Proteomes" id="UP001208649">
    <property type="component" value="Unassembled WGS sequence"/>
</dbReference>
<dbReference type="InterPro" id="IPR029468">
    <property type="entry name" value="O-ag_pol_Wzy"/>
</dbReference>
<comment type="caution">
    <text evidence="2">The sequence shown here is derived from an EMBL/GenBank/DDBJ whole genome shotgun (WGS) entry which is preliminary data.</text>
</comment>
<feature type="transmembrane region" description="Helical" evidence="1">
    <location>
        <begin position="6"/>
        <end position="37"/>
    </location>
</feature>
<gene>
    <name evidence="2" type="ORF">NZ698_16025</name>
</gene>